<dbReference type="GO" id="GO:0016020">
    <property type="term" value="C:membrane"/>
    <property type="evidence" value="ECO:0007669"/>
    <property type="project" value="UniProtKB-SubCell"/>
</dbReference>
<dbReference type="InterPro" id="IPR038770">
    <property type="entry name" value="Na+/solute_symporter_sf"/>
</dbReference>
<evidence type="ECO:0000313" key="12">
    <source>
        <dbReference type="WBParaSite" id="TASK_0000023801-mRNA-1"/>
    </source>
</evidence>
<reference evidence="12" key="1">
    <citation type="submission" date="2016-04" db="UniProtKB">
        <authorList>
            <consortium name="WormBaseParasite"/>
        </authorList>
    </citation>
    <scope>IDENTIFICATION</scope>
</reference>
<sequence length="505" mass="54797">MSLVIWVPALLCLTFTNAVFAKETIGGLPIDTEYLDVRNILRERVTINGTAYISSYTDPAGSFALSINCDSRKLRVFENVGGYNLTCSLSHSSKEDVSLIFTSDYPGSVELAYSFILNLSASQNQSIQSITFPLVVSQIGDAYLVARAIVAGKSYLALGVRMLVLRESGVVDLIFRIGLIILLVLATFFMGCEVDINVIKSYAKKPVGPILGFCCQFIIMPAVAIALAKLTPINPAFGFGLFISGCCPGGGASNVWTRLLGGDLDLSLTMTLFSSLAALGMLPLLLFAFARFFTAIDVSAVPYGPIVANLLYLFVPVTAGLLIRHFRPTWADRLRRGVQPTSCIFLTYVIGFGTFANFSIFRLMGRYPLIIAIGAALPVIGYAAGFLMALLLRRSWPVIVAISIETGVQNVGVGILILISAIPQPQGDLGAIMPIIIGITTPIVLLIALIVRLIVRQRKRRRRKDEEEELEDGSWDSHSSLDTGIEDRTRDASGFRGSGEEKAKF</sequence>
<protein>
    <submittedName>
        <fullName evidence="12">Sodium-bile acid cotransporter</fullName>
    </submittedName>
</protein>
<dbReference type="Proteomes" id="UP000282613">
    <property type="component" value="Unassembled WGS sequence"/>
</dbReference>
<evidence type="ECO:0000256" key="2">
    <source>
        <dbReference type="ARBA" id="ARBA00006528"/>
    </source>
</evidence>
<feature type="transmembrane region" description="Helical" evidence="8">
    <location>
        <begin position="302"/>
        <end position="323"/>
    </location>
</feature>
<dbReference type="Pfam" id="PF01758">
    <property type="entry name" value="SBF"/>
    <property type="match status" value="1"/>
</dbReference>
<feature type="signal peptide" evidence="9">
    <location>
        <begin position="1"/>
        <end position="21"/>
    </location>
</feature>
<dbReference type="PANTHER" id="PTHR10361">
    <property type="entry name" value="SODIUM-BILE ACID COTRANSPORTER"/>
    <property type="match status" value="1"/>
</dbReference>
<feature type="transmembrane region" description="Helical" evidence="8">
    <location>
        <begin position="343"/>
        <end position="361"/>
    </location>
</feature>
<evidence type="ECO:0000313" key="11">
    <source>
        <dbReference type="Proteomes" id="UP000282613"/>
    </source>
</evidence>
<comment type="subcellular location">
    <subcellularLocation>
        <location evidence="1">Membrane</location>
        <topology evidence="1">Multi-pass membrane protein</topology>
    </subcellularLocation>
</comment>
<feature type="transmembrane region" description="Helical" evidence="8">
    <location>
        <begin position="431"/>
        <end position="455"/>
    </location>
</feature>
<dbReference type="OrthoDB" id="203097at2759"/>
<evidence type="ECO:0000256" key="7">
    <source>
        <dbReference type="SAM" id="MobiDB-lite"/>
    </source>
</evidence>
<evidence type="ECO:0000256" key="4">
    <source>
        <dbReference type="ARBA" id="ARBA00022847"/>
    </source>
</evidence>
<feature type="transmembrane region" description="Helical" evidence="8">
    <location>
        <begin position="367"/>
        <end position="391"/>
    </location>
</feature>
<dbReference type="Gene3D" id="1.20.1530.20">
    <property type="match status" value="1"/>
</dbReference>
<comment type="similarity">
    <text evidence="2">Belongs to the bile acid:sodium symporter (BASS) (TC 2.A.28) family.</text>
</comment>
<dbReference type="WBParaSite" id="TASK_0000023801-mRNA-1">
    <property type="protein sequence ID" value="TASK_0000023801-mRNA-1"/>
    <property type="gene ID" value="TASK_0000023801"/>
</dbReference>
<gene>
    <name evidence="10" type="ORF">TASK_LOCUS239</name>
</gene>
<feature type="transmembrane region" description="Helical" evidence="8">
    <location>
        <begin position="236"/>
        <end position="256"/>
    </location>
</feature>
<feature type="transmembrane region" description="Helical" evidence="8">
    <location>
        <begin position="173"/>
        <end position="198"/>
    </location>
</feature>
<dbReference type="EMBL" id="UYRS01000025">
    <property type="protein sequence ID" value="VDK20508.1"/>
    <property type="molecule type" value="Genomic_DNA"/>
</dbReference>
<evidence type="ECO:0000313" key="10">
    <source>
        <dbReference type="EMBL" id="VDK20508.1"/>
    </source>
</evidence>
<feature type="chain" id="PRO_5043132357" evidence="9">
    <location>
        <begin position="22"/>
        <end position="505"/>
    </location>
</feature>
<feature type="transmembrane region" description="Helical" evidence="8">
    <location>
        <begin position="210"/>
        <end position="230"/>
    </location>
</feature>
<evidence type="ECO:0000256" key="9">
    <source>
        <dbReference type="SAM" id="SignalP"/>
    </source>
</evidence>
<keyword evidence="11" id="KW-1185">Reference proteome</keyword>
<feature type="transmembrane region" description="Helical" evidence="8">
    <location>
        <begin position="398"/>
        <end position="419"/>
    </location>
</feature>
<keyword evidence="3 8" id="KW-0812">Transmembrane</keyword>
<dbReference type="InterPro" id="IPR002657">
    <property type="entry name" value="BilAc:Na_symport/Acr3"/>
</dbReference>
<proteinExistence type="inferred from homology"/>
<evidence type="ECO:0000256" key="3">
    <source>
        <dbReference type="ARBA" id="ARBA00022692"/>
    </source>
</evidence>
<evidence type="ECO:0000256" key="1">
    <source>
        <dbReference type="ARBA" id="ARBA00004141"/>
    </source>
</evidence>
<dbReference type="InterPro" id="IPR004710">
    <property type="entry name" value="Bilac:Na_transpt"/>
</dbReference>
<dbReference type="GO" id="GO:0015293">
    <property type="term" value="F:symporter activity"/>
    <property type="evidence" value="ECO:0007669"/>
    <property type="project" value="UniProtKB-KW"/>
</dbReference>
<accession>A0A0R3VSS8</accession>
<feature type="region of interest" description="Disordered" evidence="7">
    <location>
        <begin position="462"/>
        <end position="505"/>
    </location>
</feature>
<feature type="compositionally biased region" description="Basic and acidic residues" evidence="7">
    <location>
        <begin position="485"/>
        <end position="505"/>
    </location>
</feature>
<name>A0A0R3VSS8_TAEAS</name>
<dbReference type="PANTHER" id="PTHR10361:SF28">
    <property type="entry name" value="P3 PROTEIN-RELATED"/>
    <property type="match status" value="1"/>
</dbReference>
<reference evidence="10 11" key="2">
    <citation type="submission" date="2018-11" db="EMBL/GenBank/DDBJ databases">
        <authorList>
            <consortium name="Pathogen Informatics"/>
        </authorList>
    </citation>
    <scope>NUCLEOTIDE SEQUENCE [LARGE SCALE GENOMIC DNA]</scope>
</reference>
<evidence type="ECO:0000256" key="6">
    <source>
        <dbReference type="ARBA" id="ARBA00023136"/>
    </source>
</evidence>
<organism evidence="12">
    <name type="scientific">Taenia asiatica</name>
    <name type="common">Asian tapeworm</name>
    <dbReference type="NCBI Taxonomy" id="60517"/>
    <lineage>
        <taxon>Eukaryota</taxon>
        <taxon>Metazoa</taxon>
        <taxon>Spiralia</taxon>
        <taxon>Lophotrochozoa</taxon>
        <taxon>Platyhelminthes</taxon>
        <taxon>Cestoda</taxon>
        <taxon>Eucestoda</taxon>
        <taxon>Cyclophyllidea</taxon>
        <taxon>Taeniidae</taxon>
        <taxon>Taenia</taxon>
    </lineage>
</organism>
<keyword evidence="4" id="KW-0813">Transport</keyword>
<evidence type="ECO:0000256" key="8">
    <source>
        <dbReference type="SAM" id="Phobius"/>
    </source>
</evidence>
<keyword evidence="4" id="KW-0769">Symport</keyword>
<evidence type="ECO:0000256" key="5">
    <source>
        <dbReference type="ARBA" id="ARBA00022989"/>
    </source>
</evidence>
<keyword evidence="6 8" id="KW-0472">Membrane</keyword>
<dbReference type="STRING" id="60517.A0A0R3VSS8"/>
<dbReference type="AlphaFoldDB" id="A0A0R3VSS8"/>
<feature type="transmembrane region" description="Helical" evidence="8">
    <location>
        <begin position="268"/>
        <end position="290"/>
    </location>
</feature>
<keyword evidence="5 8" id="KW-1133">Transmembrane helix</keyword>
<keyword evidence="9" id="KW-0732">Signal</keyword>